<protein>
    <recommendedName>
        <fullName evidence="3">AMP nucleosidase</fullName>
        <ecNumber evidence="2">3.2.2.4</ecNumber>
    </recommendedName>
    <alternativeName>
        <fullName evidence="3">AMP nucleosidase</fullName>
    </alternativeName>
</protein>
<dbReference type="RefSeq" id="WP_183728834.1">
    <property type="nucleotide sequence ID" value="NZ_JACHID010000001.1"/>
</dbReference>
<organism evidence="4 5">
    <name type="scientific">Desulfurispira natronophila</name>
    <dbReference type="NCBI Taxonomy" id="682562"/>
    <lineage>
        <taxon>Bacteria</taxon>
        <taxon>Pseudomonadati</taxon>
        <taxon>Chrysiogenota</taxon>
        <taxon>Chrysiogenia</taxon>
        <taxon>Chrysiogenales</taxon>
        <taxon>Chrysiogenaceae</taxon>
        <taxon>Desulfurispira</taxon>
    </lineage>
</organism>
<dbReference type="InterPro" id="IPR031100">
    <property type="entry name" value="LOG_fam"/>
</dbReference>
<evidence type="ECO:0000256" key="3">
    <source>
        <dbReference type="ARBA" id="ARBA00031983"/>
    </source>
</evidence>
<comment type="caution">
    <text evidence="4">The sequence shown here is derived from an EMBL/GenBank/DDBJ whole genome shotgun (WGS) entry which is preliminary data.</text>
</comment>
<evidence type="ECO:0000256" key="1">
    <source>
        <dbReference type="ARBA" id="ARBA00000274"/>
    </source>
</evidence>
<dbReference type="Proteomes" id="UP000528322">
    <property type="component" value="Unassembled WGS sequence"/>
</dbReference>
<dbReference type="GO" id="GO:0005829">
    <property type="term" value="C:cytosol"/>
    <property type="evidence" value="ECO:0007669"/>
    <property type="project" value="TreeGrafter"/>
</dbReference>
<dbReference type="Pfam" id="PF03641">
    <property type="entry name" value="Lysine_decarbox"/>
    <property type="match status" value="1"/>
</dbReference>
<dbReference type="SUPFAM" id="SSF102405">
    <property type="entry name" value="MCP/YpsA-like"/>
    <property type="match status" value="1"/>
</dbReference>
<evidence type="ECO:0000256" key="2">
    <source>
        <dbReference type="ARBA" id="ARBA00011985"/>
    </source>
</evidence>
<dbReference type="AlphaFoldDB" id="A0A7W7Y3A0"/>
<proteinExistence type="predicted"/>
<dbReference type="EC" id="3.2.2.4" evidence="2"/>
<reference evidence="4 5" key="1">
    <citation type="submission" date="2020-08" db="EMBL/GenBank/DDBJ databases">
        <title>Genomic Encyclopedia of Type Strains, Phase IV (KMG-IV): sequencing the most valuable type-strain genomes for metagenomic binning, comparative biology and taxonomic classification.</title>
        <authorList>
            <person name="Goeker M."/>
        </authorList>
    </citation>
    <scope>NUCLEOTIDE SEQUENCE [LARGE SCALE GENOMIC DNA]</scope>
    <source>
        <strain evidence="4 5">DSM 22071</strain>
    </source>
</reference>
<gene>
    <name evidence="4" type="ORF">HNR37_000315</name>
</gene>
<dbReference type="PANTHER" id="PTHR43393:SF2">
    <property type="entry name" value="CYTOKININ RIBOSIDE 5'-MONOPHOSPHATE PHOSPHORIBOHYDROLASE"/>
    <property type="match status" value="1"/>
</dbReference>
<evidence type="ECO:0000313" key="4">
    <source>
        <dbReference type="EMBL" id="MBB5021012.1"/>
    </source>
</evidence>
<sequence>MKLNYDKDNGAIDSVIDGLISMSGCNQNREIIREMIITSLRAGSENLGRGDLKIMNHSLKEMRYSFNIFSGYTHRRKVTVFGSARIEIGDPAYELAKEFSRRMAEHNFMVITGAGGGIMEAGNEGAGTENSFGVGIELPFEQSANQWISNDLKHINFKYFFTRKVNFLKEANAIVLFPGGFGTHDEAFETLTLMQTGKTNIIPLICIDPTGNQLWQGLQEYMREHLYRTGLISEADMHLYSIMNSIDDAISEILIFYKRFHSYRYVGDELIIRMNEALTQEQLDFLNRDFADILASGMIETTPPLDAELEDTQTLHLPRIKLHFDRRSLGRLRLLIDMLNSFDTDTA</sequence>
<dbReference type="Gene3D" id="3.40.50.450">
    <property type="match status" value="1"/>
</dbReference>
<comment type="catalytic activity">
    <reaction evidence="1">
        <text>AMP + H2O = D-ribose 5-phosphate + adenine</text>
        <dbReference type="Rhea" id="RHEA:20129"/>
        <dbReference type="ChEBI" id="CHEBI:15377"/>
        <dbReference type="ChEBI" id="CHEBI:16708"/>
        <dbReference type="ChEBI" id="CHEBI:78346"/>
        <dbReference type="ChEBI" id="CHEBI:456215"/>
        <dbReference type="EC" id="3.2.2.4"/>
    </reaction>
</comment>
<name>A0A7W7Y3A0_9BACT</name>
<dbReference type="InterPro" id="IPR052341">
    <property type="entry name" value="LOG_family_nucleotidases"/>
</dbReference>
<dbReference type="PANTHER" id="PTHR43393">
    <property type="entry name" value="CYTOKININ RIBOSIDE 5'-MONOPHOSPHATE PHOSPHORIBOHYDROLASE"/>
    <property type="match status" value="1"/>
</dbReference>
<evidence type="ECO:0000313" key="5">
    <source>
        <dbReference type="Proteomes" id="UP000528322"/>
    </source>
</evidence>
<dbReference type="EMBL" id="JACHID010000001">
    <property type="protein sequence ID" value="MBB5021012.1"/>
    <property type="molecule type" value="Genomic_DNA"/>
</dbReference>
<dbReference type="GO" id="GO:0008714">
    <property type="term" value="F:AMP nucleosidase activity"/>
    <property type="evidence" value="ECO:0007669"/>
    <property type="project" value="UniProtKB-EC"/>
</dbReference>
<accession>A0A7W7Y3A0</accession>
<keyword evidence="5" id="KW-1185">Reference proteome</keyword>